<gene>
    <name evidence="6" type="ORF">BAY60_17150</name>
</gene>
<dbReference type="GO" id="GO:0005886">
    <property type="term" value="C:plasma membrane"/>
    <property type="evidence" value="ECO:0007669"/>
    <property type="project" value="UniProtKB-SubCell"/>
</dbReference>
<dbReference type="Pfam" id="PF12823">
    <property type="entry name" value="DUF3817"/>
    <property type="match status" value="1"/>
</dbReference>
<evidence type="ECO:0000313" key="7">
    <source>
        <dbReference type="Proteomes" id="UP000249915"/>
    </source>
</evidence>
<keyword evidence="5" id="KW-0472">Membrane</keyword>
<dbReference type="Proteomes" id="UP000249915">
    <property type="component" value="Unassembled WGS sequence"/>
</dbReference>
<keyword evidence="4" id="KW-1133">Transmembrane helix</keyword>
<comment type="subcellular location">
    <subcellularLocation>
        <location evidence="1">Cell membrane</location>
        <topology evidence="1">Multi-pass membrane protein</topology>
    </subcellularLocation>
</comment>
<proteinExistence type="predicted"/>
<name>A0A2V4B1N5_9PSEU</name>
<evidence type="ECO:0000256" key="1">
    <source>
        <dbReference type="ARBA" id="ARBA00004651"/>
    </source>
</evidence>
<evidence type="ECO:0000313" key="6">
    <source>
        <dbReference type="EMBL" id="PXY28066.1"/>
    </source>
</evidence>
<accession>A0A2V4B1N5</accession>
<protein>
    <submittedName>
        <fullName evidence="6">Uncharacterized protein</fullName>
    </submittedName>
</protein>
<dbReference type="EMBL" id="MASW01000002">
    <property type="protein sequence ID" value="PXY28066.1"/>
    <property type="molecule type" value="Genomic_DNA"/>
</dbReference>
<dbReference type="PANTHER" id="PTHR40077:SF2">
    <property type="entry name" value="MEMBRANE PROTEIN"/>
    <property type="match status" value="1"/>
</dbReference>
<sequence length="113" mass="12127">MVTTDRDDTAAPALRGSLLRFRVLAYATGVALLGLTLALVLKYAADSPGMMSWIGVTHGALYMVYLVVAVDLALKARWSMKGTVLVLLAGTIPFLSFVAERKVTRKVTAGEKL</sequence>
<keyword evidence="3" id="KW-0812">Transmembrane</keyword>
<dbReference type="RefSeq" id="WP_112282077.1">
    <property type="nucleotide sequence ID" value="NZ_MASW01000002.1"/>
</dbReference>
<dbReference type="OrthoDB" id="9342687at2"/>
<evidence type="ECO:0000256" key="5">
    <source>
        <dbReference type="ARBA" id="ARBA00023136"/>
    </source>
</evidence>
<keyword evidence="2" id="KW-1003">Cell membrane</keyword>
<dbReference type="AlphaFoldDB" id="A0A2V4B1N5"/>
<dbReference type="NCBIfam" id="TIGR03954">
    <property type="entry name" value="integ_memb_HG"/>
    <property type="match status" value="1"/>
</dbReference>
<evidence type="ECO:0000256" key="4">
    <source>
        <dbReference type="ARBA" id="ARBA00022989"/>
    </source>
</evidence>
<evidence type="ECO:0000256" key="2">
    <source>
        <dbReference type="ARBA" id="ARBA00022475"/>
    </source>
</evidence>
<keyword evidence="7" id="KW-1185">Reference proteome</keyword>
<organism evidence="6 7">
    <name type="scientific">Prauserella muralis</name>
    <dbReference type="NCBI Taxonomy" id="588067"/>
    <lineage>
        <taxon>Bacteria</taxon>
        <taxon>Bacillati</taxon>
        <taxon>Actinomycetota</taxon>
        <taxon>Actinomycetes</taxon>
        <taxon>Pseudonocardiales</taxon>
        <taxon>Pseudonocardiaceae</taxon>
        <taxon>Prauserella</taxon>
    </lineage>
</organism>
<dbReference type="InterPro" id="IPR023845">
    <property type="entry name" value="DUF3817_TM"/>
</dbReference>
<reference evidence="6 7" key="1">
    <citation type="submission" date="2016-07" db="EMBL/GenBank/DDBJ databases">
        <title>Draft genome sequence of Prauserella muralis DSM 45305, isolated from a mould-covered wall in an indoor environment.</title>
        <authorList>
            <person name="Ruckert C."/>
            <person name="Albersmeier A."/>
            <person name="Jiang C.-L."/>
            <person name="Jiang Y."/>
            <person name="Kalinowski J."/>
            <person name="Schneider O."/>
            <person name="Winkler A."/>
            <person name="Zotchev S.B."/>
        </authorList>
    </citation>
    <scope>NUCLEOTIDE SEQUENCE [LARGE SCALE GENOMIC DNA]</scope>
    <source>
        <strain evidence="6 7">DSM 45305</strain>
    </source>
</reference>
<evidence type="ECO:0000256" key="3">
    <source>
        <dbReference type="ARBA" id="ARBA00022692"/>
    </source>
</evidence>
<comment type="caution">
    <text evidence="6">The sequence shown here is derived from an EMBL/GenBank/DDBJ whole genome shotgun (WGS) entry which is preliminary data.</text>
</comment>
<dbReference type="PANTHER" id="PTHR40077">
    <property type="entry name" value="MEMBRANE PROTEIN-RELATED"/>
    <property type="match status" value="1"/>
</dbReference>